<name>A0A494TP86_SPHPE</name>
<dbReference type="KEGG" id="spha:D3Y57_19250"/>
<proteinExistence type="predicted"/>
<dbReference type="Pfam" id="PF11836">
    <property type="entry name" value="Phage_TAC_11"/>
    <property type="match status" value="1"/>
</dbReference>
<organism evidence="1 2">
    <name type="scientific">Sphingomonas paeninsulae</name>
    <dbReference type="NCBI Taxonomy" id="2319844"/>
    <lineage>
        <taxon>Bacteria</taxon>
        <taxon>Pseudomonadati</taxon>
        <taxon>Pseudomonadota</taxon>
        <taxon>Alphaproteobacteria</taxon>
        <taxon>Sphingomonadales</taxon>
        <taxon>Sphingomonadaceae</taxon>
        <taxon>Sphingomonas</taxon>
    </lineage>
</organism>
<gene>
    <name evidence="1" type="ORF">D3Y57_19250</name>
</gene>
<reference evidence="1 2" key="1">
    <citation type="submission" date="2018-09" db="EMBL/GenBank/DDBJ databases">
        <title>Sphingomonas peninsula sp. nov., isolated from fildes peninsula, Antarctic soil.</title>
        <authorList>
            <person name="Yingchao G."/>
        </authorList>
    </citation>
    <scope>NUCLEOTIDE SEQUENCE [LARGE SCALE GENOMIC DNA]</scope>
    <source>
        <strain evidence="1 2">YZ-8</strain>
    </source>
</reference>
<sequence>MQTHIDLLFGDGEYTFKLGLRQILAIEEKCGPIGEVFARLLKGRYVGNVDGSGIGLASEGAFRVDDIMETIRQGLIGGGAGSLMAFQS</sequence>
<dbReference type="AlphaFoldDB" id="A0A494TP86"/>
<dbReference type="InterPro" id="IPR021791">
    <property type="entry name" value="Phage_TAC_11"/>
</dbReference>
<evidence type="ECO:0000313" key="2">
    <source>
        <dbReference type="Proteomes" id="UP000276254"/>
    </source>
</evidence>
<accession>A0A494TP86</accession>
<dbReference type="OrthoDB" id="7509188at2"/>
<dbReference type="Proteomes" id="UP000276254">
    <property type="component" value="Chromosome"/>
</dbReference>
<keyword evidence="2" id="KW-1185">Reference proteome</keyword>
<dbReference type="EMBL" id="CP032829">
    <property type="protein sequence ID" value="AYJ87671.1"/>
    <property type="molecule type" value="Genomic_DNA"/>
</dbReference>
<evidence type="ECO:0000313" key="1">
    <source>
        <dbReference type="EMBL" id="AYJ87671.1"/>
    </source>
</evidence>
<dbReference type="RefSeq" id="WP_121155285.1">
    <property type="nucleotide sequence ID" value="NZ_CP032829.1"/>
</dbReference>
<protein>
    <submittedName>
        <fullName evidence="1">Gene transfer agent family protein</fullName>
    </submittedName>
</protein>